<comment type="subcellular location">
    <subcellularLocation>
        <location evidence="1">Cell membrane</location>
        <topology evidence="1">Multi-pass membrane protein</topology>
    </subcellularLocation>
</comment>
<accession>A0A193G0I2</accession>
<evidence type="ECO:0000256" key="4">
    <source>
        <dbReference type="ARBA" id="ARBA00022692"/>
    </source>
</evidence>
<dbReference type="InterPro" id="IPR007353">
    <property type="entry name" value="DUF421"/>
</dbReference>
<dbReference type="AlphaFoldDB" id="A0A193G0I2"/>
<dbReference type="GO" id="GO:0005886">
    <property type="term" value="C:plasma membrane"/>
    <property type="evidence" value="ECO:0007669"/>
    <property type="project" value="UniProtKB-SubCell"/>
</dbReference>
<keyword evidence="3" id="KW-1003">Cell membrane</keyword>
<comment type="similarity">
    <text evidence="2">Belongs to the UPF0702 family.</text>
</comment>
<dbReference type="Gene3D" id="3.30.240.20">
    <property type="entry name" value="bsu07140 like domains"/>
    <property type="match status" value="1"/>
</dbReference>
<keyword evidence="4 7" id="KW-0812">Transmembrane</keyword>
<protein>
    <recommendedName>
        <fullName evidence="8">YetF C-terminal domain-containing protein</fullName>
    </recommendedName>
</protein>
<dbReference type="STRING" id="463025.BAU08_17850"/>
<sequence>MDIQWDNIIKFSMSPLEMIIRGSLTYWFIFVLMRLAGRRDIGSLGIADLLVVVLIADAAQNAMAGEYKSVPDGMVLIATIVFWSVFIDRLAYIWPAARPFLQASKLCLIKDGQLQKREMRRESLTLEDVSSELRQKGIEDIAQVRRAYLEADGSISVIKKQGT</sequence>
<dbReference type="OrthoDB" id="8617494at2"/>
<evidence type="ECO:0000259" key="8">
    <source>
        <dbReference type="Pfam" id="PF04239"/>
    </source>
</evidence>
<dbReference type="InterPro" id="IPR023090">
    <property type="entry name" value="UPF0702_alpha/beta_dom_sf"/>
</dbReference>
<feature type="transmembrane region" description="Helical" evidence="7">
    <location>
        <begin position="44"/>
        <end position="63"/>
    </location>
</feature>
<evidence type="ECO:0000313" key="11">
    <source>
        <dbReference type="Proteomes" id="UP000091897"/>
    </source>
</evidence>
<feature type="domain" description="YetF C-terminal" evidence="8">
    <location>
        <begin position="97"/>
        <end position="161"/>
    </location>
</feature>
<evidence type="ECO:0000256" key="7">
    <source>
        <dbReference type="SAM" id="Phobius"/>
    </source>
</evidence>
<evidence type="ECO:0000256" key="3">
    <source>
        <dbReference type="ARBA" id="ARBA00022475"/>
    </source>
</evidence>
<evidence type="ECO:0000256" key="5">
    <source>
        <dbReference type="ARBA" id="ARBA00022989"/>
    </source>
</evidence>
<dbReference type="Proteomes" id="UP000092213">
    <property type="component" value="Chromosome"/>
</dbReference>
<proteinExistence type="inferred from homology"/>
<dbReference type="Proteomes" id="UP000091897">
    <property type="component" value="Chromosome"/>
</dbReference>
<feature type="transmembrane region" description="Helical" evidence="7">
    <location>
        <begin position="18"/>
        <end position="37"/>
    </location>
</feature>
<feature type="transmembrane region" description="Helical" evidence="7">
    <location>
        <begin position="75"/>
        <end position="95"/>
    </location>
</feature>
<organism evidence="10 12">
    <name type="scientific">Bordetella bronchialis</name>
    <dbReference type="NCBI Taxonomy" id="463025"/>
    <lineage>
        <taxon>Bacteria</taxon>
        <taxon>Pseudomonadati</taxon>
        <taxon>Pseudomonadota</taxon>
        <taxon>Betaproteobacteria</taxon>
        <taxon>Burkholderiales</taxon>
        <taxon>Alcaligenaceae</taxon>
        <taxon>Bordetella</taxon>
    </lineage>
</organism>
<evidence type="ECO:0000313" key="9">
    <source>
        <dbReference type="EMBL" id="ANN67871.1"/>
    </source>
</evidence>
<dbReference type="EMBL" id="CP016171">
    <property type="protein sequence ID" value="ANN72961.1"/>
    <property type="molecule type" value="Genomic_DNA"/>
</dbReference>
<gene>
    <name evidence="9" type="ORF">BAU06_17630</name>
    <name evidence="10" type="ORF">BAU08_17850</name>
</gene>
<evidence type="ECO:0000256" key="2">
    <source>
        <dbReference type="ARBA" id="ARBA00006448"/>
    </source>
</evidence>
<evidence type="ECO:0000313" key="12">
    <source>
        <dbReference type="Proteomes" id="UP000092213"/>
    </source>
</evidence>
<evidence type="ECO:0000256" key="6">
    <source>
        <dbReference type="ARBA" id="ARBA00023136"/>
    </source>
</evidence>
<evidence type="ECO:0000256" key="1">
    <source>
        <dbReference type="ARBA" id="ARBA00004651"/>
    </source>
</evidence>
<name>A0A193G0I2_9BORD</name>
<dbReference type="PANTHER" id="PTHR34582:SF6">
    <property type="entry name" value="UPF0702 TRANSMEMBRANE PROTEIN YCAP"/>
    <property type="match status" value="1"/>
</dbReference>
<dbReference type="EMBL" id="CP016170">
    <property type="protein sequence ID" value="ANN67871.1"/>
    <property type="molecule type" value="Genomic_DNA"/>
</dbReference>
<dbReference type="Pfam" id="PF04239">
    <property type="entry name" value="DUF421"/>
    <property type="match status" value="1"/>
</dbReference>
<reference evidence="11 12" key="1">
    <citation type="submission" date="2016-06" db="EMBL/GenBank/DDBJ databases">
        <title>Complete genome sequences of Bordetella bronchialis and Bordetella flabilis.</title>
        <authorList>
            <person name="LiPuma J.J."/>
            <person name="Spilker T."/>
        </authorList>
    </citation>
    <scope>NUCLEOTIDE SEQUENCE [LARGE SCALE GENOMIC DNA]</scope>
    <source>
        <strain evidence="10 12">AU17976</strain>
        <strain evidence="9 11">AU3182</strain>
    </source>
</reference>
<keyword evidence="11" id="KW-1185">Reference proteome</keyword>
<keyword evidence="5 7" id="KW-1133">Transmembrane helix</keyword>
<evidence type="ECO:0000313" key="10">
    <source>
        <dbReference type="EMBL" id="ANN72961.1"/>
    </source>
</evidence>
<dbReference type="KEGG" id="bbro:BAU06_17630"/>
<keyword evidence="6 7" id="KW-0472">Membrane</keyword>
<dbReference type="RefSeq" id="WP_066352981.1">
    <property type="nucleotide sequence ID" value="NZ_CBCSFJ010000020.1"/>
</dbReference>
<dbReference type="PANTHER" id="PTHR34582">
    <property type="entry name" value="UPF0702 TRANSMEMBRANE PROTEIN YCAP"/>
    <property type="match status" value="1"/>
</dbReference>